<dbReference type="InterPro" id="IPR004305">
    <property type="entry name" value="Thiaminase-2/PQQC"/>
</dbReference>
<dbReference type="InterPro" id="IPR050967">
    <property type="entry name" value="Thiamine_Salvage_TenA"/>
</dbReference>
<evidence type="ECO:0000256" key="1">
    <source>
        <dbReference type="ARBA" id="ARBA00001881"/>
    </source>
</evidence>
<keyword evidence="12" id="KW-1185">Reference proteome</keyword>
<dbReference type="AlphaFoldDB" id="A0A0J6D3S2"/>
<reference evidence="11" key="1">
    <citation type="submission" date="2015-06" db="EMBL/GenBank/DDBJ databases">
        <authorList>
            <person name="Liu B."/>
            <person name="Wang J."/>
            <person name="Zhu Y."/>
            <person name="Liu G."/>
            <person name="Chen Q."/>
            <person name="Zheng C."/>
            <person name="Che J."/>
            <person name="Ge C."/>
            <person name="Shi H."/>
            <person name="Pan Z."/>
            <person name="Liu X."/>
        </authorList>
    </citation>
    <scope>NUCLEOTIDE SEQUENCE [LARGE SCALE GENOMIC DNA]</scope>
    <source>
        <strain evidence="11">DSM 16346</strain>
    </source>
</reference>
<comment type="function">
    <text evidence="9">Catalyzes an amino-pyrimidine hydrolysis reaction at the C5' of the pyrimidine moiety of thiamine compounds, a reaction that is part of a thiamine salvage pathway.</text>
</comment>
<keyword evidence="7 9" id="KW-0784">Thiamine biosynthesis</keyword>
<evidence type="ECO:0000313" key="12">
    <source>
        <dbReference type="Proteomes" id="UP000035996"/>
    </source>
</evidence>
<dbReference type="STRING" id="157733.AB986_06690"/>
<dbReference type="PATRIC" id="fig|157733.3.peg.3590"/>
<evidence type="ECO:0000313" key="11">
    <source>
        <dbReference type="EMBL" id="KMM38934.1"/>
    </source>
</evidence>
<dbReference type="PANTHER" id="PTHR43198">
    <property type="entry name" value="BIFUNCTIONAL TH2 PROTEIN"/>
    <property type="match status" value="1"/>
</dbReference>
<dbReference type="Proteomes" id="UP000035996">
    <property type="component" value="Unassembled WGS sequence"/>
</dbReference>
<dbReference type="GO" id="GO:0005829">
    <property type="term" value="C:cytosol"/>
    <property type="evidence" value="ECO:0007669"/>
    <property type="project" value="TreeGrafter"/>
</dbReference>
<dbReference type="UniPathway" id="UPA00060"/>
<proteinExistence type="inferred from homology"/>
<dbReference type="GO" id="GO:0009229">
    <property type="term" value="P:thiamine diphosphate biosynthetic process"/>
    <property type="evidence" value="ECO:0007669"/>
    <property type="project" value="UniProtKB-UniPathway"/>
</dbReference>
<dbReference type="InterPro" id="IPR016084">
    <property type="entry name" value="Haem_Oase-like_multi-hlx"/>
</dbReference>
<dbReference type="OrthoDB" id="34166at2"/>
<evidence type="ECO:0000256" key="4">
    <source>
        <dbReference type="ARBA" id="ARBA00011881"/>
    </source>
</evidence>
<dbReference type="Pfam" id="PF03070">
    <property type="entry name" value="TENA_THI-4"/>
    <property type="match status" value="1"/>
</dbReference>
<comment type="similarity">
    <text evidence="3 9">Belongs to the TenA family.</text>
</comment>
<evidence type="ECO:0000256" key="6">
    <source>
        <dbReference type="ARBA" id="ARBA00013647"/>
    </source>
</evidence>
<dbReference type="CDD" id="cd19360">
    <property type="entry name" value="TenA_C_SaTenA-like"/>
    <property type="match status" value="1"/>
</dbReference>
<protein>
    <recommendedName>
        <fullName evidence="6 9">Aminopyrimidine aminohydrolase</fullName>
        <ecNumber evidence="5 9">3.5.99.2</ecNumber>
    </recommendedName>
</protein>
<evidence type="ECO:0000256" key="3">
    <source>
        <dbReference type="ARBA" id="ARBA00010264"/>
    </source>
</evidence>
<dbReference type="SUPFAM" id="SSF48613">
    <property type="entry name" value="Heme oxygenase-like"/>
    <property type="match status" value="1"/>
</dbReference>
<evidence type="ECO:0000256" key="8">
    <source>
        <dbReference type="ARBA" id="ARBA00048337"/>
    </source>
</evidence>
<evidence type="ECO:0000256" key="2">
    <source>
        <dbReference type="ARBA" id="ARBA00004948"/>
    </source>
</evidence>
<dbReference type="InterPro" id="IPR027574">
    <property type="entry name" value="Thiaminase_II"/>
</dbReference>
<dbReference type="RefSeq" id="WP_048310104.1">
    <property type="nucleotide sequence ID" value="NZ_CP119526.1"/>
</dbReference>
<gene>
    <name evidence="11" type="ORF">AB986_06690</name>
</gene>
<comment type="pathway">
    <text evidence="2 9">Cofactor biosynthesis; thiamine diphosphate biosynthesis.</text>
</comment>
<comment type="subunit">
    <text evidence="4">Homotetramer.</text>
</comment>
<evidence type="ECO:0000259" key="10">
    <source>
        <dbReference type="Pfam" id="PF03070"/>
    </source>
</evidence>
<keyword evidence="9" id="KW-0378">Hydrolase</keyword>
<dbReference type="PANTHER" id="PTHR43198:SF2">
    <property type="entry name" value="SI:CH1073-67J19.1-RELATED"/>
    <property type="match status" value="1"/>
</dbReference>
<evidence type="ECO:0000256" key="5">
    <source>
        <dbReference type="ARBA" id="ARBA00012684"/>
    </source>
</evidence>
<evidence type="ECO:0000256" key="7">
    <source>
        <dbReference type="ARBA" id="ARBA00022977"/>
    </source>
</evidence>
<evidence type="ECO:0000256" key="9">
    <source>
        <dbReference type="RuleBase" id="RU363093"/>
    </source>
</evidence>
<dbReference type="NCBIfam" id="TIGR04306">
    <property type="entry name" value="salvage_TenA"/>
    <property type="match status" value="1"/>
</dbReference>
<dbReference type="GO" id="GO:0009228">
    <property type="term" value="P:thiamine biosynthetic process"/>
    <property type="evidence" value="ECO:0007669"/>
    <property type="project" value="UniProtKB-KW"/>
</dbReference>
<dbReference type="EC" id="3.5.99.2" evidence="5 9"/>
<feature type="domain" description="Thiaminase-2/PQQC" evidence="10">
    <location>
        <begin position="10"/>
        <end position="216"/>
    </location>
</feature>
<dbReference type="GO" id="GO:0050334">
    <property type="term" value="F:thiaminase activity"/>
    <property type="evidence" value="ECO:0007669"/>
    <property type="project" value="UniProtKB-EC"/>
</dbReference>
<comment type="catalytic activity">
    <reaction evidence="8 9">
        <text>thiamine + H2O = 5-(2-hydroxyethyl)-4-methylthiazole + 4-amino-5-hydroxymethyl-2-methylpyrimidine + H(+)</text>
        <dbReference type="Rhea" id="RHEA:17509"/>
        <dbReference type="ChEBI" id="CHEBI:15377"/>
        <dbReference type="ChEBI" id="CHEBI:15378"/>
        <dbReference type="ChEBI" id="CHEBI:16892"/>
        <dbReference type="ChEBI" id="CHEBI:17957"/>
        <dbReference type="ChEBI" id="CHEBI:18385"/>
        <dbReference type="EC" id="3.5.99.2"/>
    </reaction>
</comment>
<dbReference type="Gene3D" id="1.20.910.10">
    <property type="entry name" value="Heme oxygenase-like"/>
    <property type="match status" value="1"/>
</dbReference>
<accession>A0A0J6D3S2</accession>
<comment type="catalytic activity">
    <reaction evidence="1 9">
        <text>4-amino-5-aminomethyl-2-methylpyrimidine + H2O = 4-amino-5-hydroxymethyl-2-methylpyrimidine + NH4(+)</text>
        <dbReference type="Rhea" id="RHEA:31799"/>
        <dbReference type="ChEBI" id="CHEBI:15377"/>
        <dbReference type="ChEBI" id="CHEBI:16892"/>
        <dbReference type="ChEBI" id="CHEBI:28938"/>
        <dbReference type="ChEBI" id="CHEBI:63416"/>
        <dbReference type="EC" id="3.5.99.2"/>
    </reaction>
</comment>
<name>A0A0J6D3S2_9BACL</name>
<organism evidence="11 12">
    <name type="scientific">Guptibacillus hwajinpoensis</name>
    <dbReference type="NCBI Taxonomy" id="208199"/>
    <lineage>
        <taxon>Bacteria</taxon>
        <taxon>Bacillati</taxon>
        <taxon>Bacillota</taxon>
        <taxon>Bacilli</taxon>
        <taxon>Bacillales</taxon>
        <taxon>Guptibacillaceae</taxon>
        <taxon>Guptibacillus</taxon>
    </lineage>
</organism>
<dbReference type="EMBL" id="LELK01000001">
    <property type="protein sequence ID" value="KMM38934.1"/>
    <property type="molecule type" value="Genomic_DNA"/>
</dbReference>
<comment type="caution">
    <text evidence="11">The sequence shown here is derived from an EMBL/GenBank/DDBJ whole genome shotgun (WGS) entry which is preliminary data.</text>
</comment>
<sequence>MLFTEKLREEAAPIFEAIYDHPFVRGLANGKLEKEQLVHYVKQDFEYLNTFVRIYGVAISKCETREEMALFNEQISFVLHSEIHPHNNLCRAAGVSYDELQGYPLAPTAHHYTRHMLDAAHTGTLGEIIAALLPCPWTYLEIGQRLMHEVNPSEDHPFYDWITFYGQESMEPVTNQLRSILDEWAKTAPEKELKRIRDYFILSCQLEYGFWDMGYNVEEWPVALQKEKRI</sequence>